<evidence type="ECO:0000256" key="4">
    <source>
        <dbReference type="ARBA" id="ARBA00023268"/>
    </source>
</evidence>
<comment type="caution">
    <text evidence="10">The sequence shown here is derived from an EMBL/GenBank/DDBJ whole genome shotgun (WGS) entry which is preliminary data.</text>
</comment>
<dbReference type="Pfam" id="PF00109">
    <property type="entry name" value="ketoacyl-synt"/>
    <property type="match status" value="1"/>
</dbReference>
<dbReference type="Proteomes" id="UP000317291">
    <property type="component" value="Unassembled WGS sequence"/>
</dbReference>
<gene>
    <name evidence="10" type="ORF">FK529_07155</name>
</gene>
<proteinExistence type="predicted"/>
<dbReference type="InterPro" id="IPR036736">
    <property type="entry name" value="ACP-like_sf"/>
</dbReference>
<dbReference type="PANTHER" id="PTHR43775:SF37">
    <property type="entry name" value="SI:DKEY-61P9.11"/>
    <property type="match status" value="1"/>
</dbReference>
<evidence type="ECO:0000256" key="3">
    <source>
        <dbReference type="ARBA" id="ARBA00022679"/>
    </source>
</evidence>
<dbReference type="GO" id="GO:0006633">
    <property type="term" value="P:fatty acid biosynthetic process"/>
    <property type="evidence" value="ECO:0007669"/>
    <property type="project" value="InterPro"/>
</dbReference>
<dbReference type="InterPro" id="IPR009081">
    <property type="entry name" value="PP-bd_ACP"/>
</dbReference>
<dbReference type="OrthoDB" id="9778690at2"/>
<dbReference type="InterPro" id="IPR016035">
    <property type="entry name" value="Acyl_Trfase/lysoPLipase"/>
</dbReference>
<dbReference type="InterPro" id="IPR049552">
    <property type="entry name" value="PKS_DH_N"/>
</dbReference>
<dbReference type="Gene3D" id="1.10.1200.10">
    <property type="entry name" value="ACP-like"/>
    <property type="match status" value="2"/>
</dbReference>
<evidence type="ECO:0000256" key="5">
    <source>
        <dbReference type="PROSITE-ProRule" id="PRU01363"/>
    </source>
</evidence>
<dbReference type="InterPro" id="IPR018201">
    <property type="entry name" value="Ketoacyl_synth_AS"/>
</dbReference>
<dbReference type="PROSITE" id="PS52004">
    <property type="entry name" value="KS3_2"/>
    <property type="match status" value="1"/>
</dbReference>
<dbReference type="SUPFAM" id="SSF53901">
    <property type="entry name" value="Thiolase-like"/>
    <property type="match status" value="1"/>
</dbReference>
<dbReference type="SMART" id="SM00826">
    <property type="entry name" value="PKS_DH"/>
    <property type="match status" value="1"/>
</dbReference>
<feature type="active site" description="Proton acceptor; for dehydratase activity" evidence="5">
    <location>
        <position position="1016"/>
    </location>
</feature>
<sequence length="1823" mass="188490">MSVAVTEGALREWLTDYLVTVIGCGRDEVDGDAPVRDLGLGSTDAVVLSGELTELLGRPVSAVELFEHPTINALSAALAGADDEVAAVERSSADTAEDSEAVAVIGVGCRFPGGAEGPQSYWSFLESGECAVGQVPDGRWDGFIGAGHASAEAARTTTKWGAFLPDLAAFDAEHFGISPNEAEKMDPQQRLVLEVTSEALEHAGIATDSLAHTATGVYVGACAGEYGYLVGSDLSAVDGWSGTGAALSVISNRVSYALDLRGPSVTVDTACSSSLVTVHLACRGLRSHETDLAIAAGVNVMLSPAVTRSFDQLSAMSPTGRCHSFDAAADGYVRGEGCGVVVLKRLSDAVRDGDRVLAVVRGSAVNQDGRSNGLTAPSPAAQAAVLRSAYADASISPREVDFVETHGTGTLLGDPIEARALGTVLGRGRAQGSELLLGAVKSNLGHLEAAAGVAGFIKTVLALQHGSIPANVGYTTPNPHIPFDAHRLRVVGESTAWPATGRPRRAGVSSFGFGGTNAHVVLEQAPENTVTGADVAAAGAPANTPVRLTVPAGSAARVRIFAAALAEWLEDSGAHVPLPEVAGALASRRMQTSQTGTVVAADHAAAVRGLRAMASGTPAPGVVAPHAPVRRSGVVFVFSGQGSQWAGMGARLLESEPRFAAAVAELESDFVEQTGFSLTETLRSEEPVVGIDRIQPLLVGLQLALVGLWRSYGVVPAAVIGHSMGEVTAAVVSGGLSVADGLRVIATRSRLMRRELSGRGAMAMIEMDEESAQRLVSEFEGVSVAVIASPRQSVVAGDPLAIDALIEKVAAQGLMARRVEVDVASHHSTVDPILGELRAALSGITPRTPTIAVLSTVRPGDDAPVFDADYWATNLRAPVRFADAVVAAGERWGTLVEVSPHPLLTHAIGESLPAGEHRVTGTLARDSDSVMDFQTALASVGEITAIRQRAPHVDLPPTPWVHERFWVSAPRAADEASTVPRPGTLLGGHVAVAGSAAAHLWRARLAPDARSYPGGHSIQGVELVPVSVLLQTFTAAAREIGAGGVDRVAFLRPVVLDRPRLIQVVVEGDALTLSSATSASGPFTRHATARIATGAPPVPIDGRGPAAAIRATPAARTEWGVEGTPYPWSIGEVRAADGVLIAAVDTGSTTPDDGPEDGGPATALLDAAVAVARMTAPADHRLLVPAGARSIHVLDRGSGTKGTVTVRIPAGSGEESEPLLDGVDVDIAAEGGQALARIRGLAFAPIEDAAVLPDAEPHDIVHTLEWRQWTPELASAPGTAAVLGDEGAAALLVSAGIAVGAALDRADQVVYAALPTTGEDDLAAAERYTCDLVEIVRRMVDTRATGRLWVLTRGVADGADATAPPQAALWGIAGVVATEHPELWGGVLDLAPAEPSSADLTAVATALSGRSSTPLRVRDGRVTSPLPVPVNRGGGATLLRCRTESTYLVTGGLGSLGTAIAHWLADRGARRIVLAGRTALPSRAEWPDVLDPELRRRIDAVTELEHRGVAVEVVALDIAEPGSLAAWVADRDERGAPPVRGVVHAAGIESSALLADLDPATVRAVLAPKVAGAQAIDAAFPVDTVDFIHLVGSAGAVFGVPGQGAYAAANAYLDGLARRRDHVGAIDTVALDWVAWEGMGFGARAEVVRQELERVGSRPVRAAEAFAAWDYAAGLDLPQVVMLPRQSTDGGAEPTEERPIPAWAQLPPDEALRGIEDGLRDIVARELRLDPAELTADRPFAEIGLNSVMAMSIRRDAENLVGTELSVTMLWNHPTLGGLARYLAERVGAIEAAPAGAPADPEEQDGTGLLDSLFDSAEGTLDD</sequence>
<feature type="region of interest" description="C-terminal hotdog fold" evidence="5">
    <location>
        <begin position="1109"/>
        <end position="1252"/>
    </location>
</feature>
<reference evidence="10 11" key="1">
    <citation type="submission" date="2019-06" db="EMBL/GenBank/DDBJ databases">
        <title>Tsukamurella conjunctivitidis sp. nov., Tsukamurella assacharolytica sp. nov. and Tsukamurella sputae sp. nov. isolated from patients with conjunctivitis, bacteraemia (lymphoma) and respiratory infection (sputum) in Hong Kong.</title>
        <authorList>
            <person name="Teng J.L.L."/>
            <person name="Lee H.H."/>
            <person name="Fong J.Y.H."/>
            <person name="Fok K.M.N."/>
            <person name="Lau S.K.P."/>
            <person name="Woo P.C.Y."/>
        </authorList>
    </citation>
    <scope>NUCLEOTIDE SEQUENCE [LARGE SCALE GENOMIC DNA]</scope>
    <source>
        <strain evidence="10 11">HKU71</strain>
    </source>
</reference>
<dbReference type="Gene3D" id="3.40.47.10">
    <property type="match status" value="1"/>
</dbReference>
<evidence type="ECO:0000256" key="6">
    <source>
        <dbReference type="SAM" id="MobiDB-lite"/>
    </source>
</evidence>
<dbReference type="SMART" id="SM00823">
    <property type="entry name" value="PKS_PP"/>
    <property type="match status" value="2"/>
</dbReference>
<dbReference type="InterPro" id="IPR042104">
    <property type="entry name" value="PKS_dehydratase_sf"/>
</dbReference>
<keyword evidence="4" id="KW-0511">Multifunctional enzyme</keyword>
<dbReference type="PANTHER" id="PTHR43775">
    <property type="entry name" value="FATTY ACID SYNTHASE"/>
    <property type="match status" value="1"/>
</dbReference>
<feature type="domain" description="Carrier" evidence="7">
    <location>
        <begin position="1"/>
        <end position="82"/>
    </location>
</feature>
<dbReference type="SUPFAM" id="SSF51735">
    <property type="entry name" value="NAD(P)-binding Rossmann-fold domains"/>
    <property type="match status" value="2"/>
</dbReference>
<dbReference type="InterPro" id="IPR032821">
    <property type="entry name" value="PKS_assoc"/>
</dbReference>
<keyword evidence="1" id="KW-0596">Phosphopantetheine</keyword>
<accession>A0A5C5RAG9</accession>
<feature type="domain" description="Carrier" evidence="7">
    <location>
        <begin position="1710"/>
        <end position="1787"/>
    </location>
</feature>
<dbReference type="FunFam" id="3.40.47.10:FF:000019">
    <property type="entry name" value="Polyketide synthase type I"/>
    <property type="match status" value="1"/>
</dbReference>
<evidence type="ECO:0000313" key="11">
    <source>
        <dbReference type="Proteomes" id="UP000317291"/>
    </source>
</evidence>
<dbReference type="Gene3D" id="3.40.366.10">
    <property type="entry name" value="Malonyl-Coenzyme A Acyl Carrier Protein, domain 2"/>
    <property type="match status" value="1"/>
</dbReference>
<feature type="region of interest" description="N-terminal hotdog fold" evidence="5">
    <location>
        <begin position="983"/>
        <end position="1098"/>
    </location>
</feature>
<protein>
    <submittedName>
        <fullName evidence="10">Acyltransferase domain-containing protein</fullName>
    </submittedName>
</protein>
<dbReference type="EMBL" id="VIGW01000003">
    <property type="protein sequence ID" value="TWS19920.1"/>
    <property type="molecule type" value="Genomic_DNA"/>
</dbReference>
<dbReference type="InterPro" id="IPR036291">
    <property type="entry name" value="NAD(P)-bd_dom_sf"/>
</dbReference>
<evidence type="ECO:0000256" key="2">
    <source>
        <dbReference type="ARBA" id="ARBA00022553"/>
    </source>
</evidence>
<feature type="region of interest" description="Disordered" evidence="6">
    <location>
        <begin position="1793"/>
        <end position="1823"/>
    </location>
</feature>
<dbReference type="SUPFAM" id="SSF55048">
    <property type="entry name" value="Probable ACP-binding domain of malonyl-CoA ACP transacylase"/>
    <property type="match status" value="1"/>
</dbReference>
<dbReference type="SUPFAM" id="SSF47336">
    <property type="entry name" value="ACP-like"/>
    <property type="match status" value="2"/>
</dbReference>
<dbReference type="Pfam" id="PF00550">
    <property type="entry name" value="PP-binding"/>
    <property type="match status" value="2"/>
</dbReference>
<dbReference type="Pfam" id="PF00698">
    <property type="entry name" value="Acyl_transf_1"/>
    <property type="match status" value="1"/>
</dbReference>
<evidence type="ECO:0000259" key="9">
    <source>
        <dbReference type="PROSITE" id="PS52019"/>
    </source>
</evidence>
<evidence type="ECO:0000259" key="7">
    <source>
        <dbReference type="PROSITE" id="PS50075"/>
    </source>
</evidence>
<dbReference type="Gene3D" id="3.30.70.250">
    <property type="entry name" value="Malonyl-CoA ACP transacylase, ACP-binding"/>
    <property type="match status" value="1"/>
</dbReference>
<keyword evidence="3 10" id="KW-0808">Transferase</keyword>
<dbReference type="Pfam" id="PF16197">
    <property type="entry name" value="KAsynt_C_assoc"/>
    <property type="match status" value="1"/>
</dbReference>
<dbReference type="SMART" id="SM00825">
    <property type="entry name" value="PKS_KS"/>
    <property type="match status" value="1"/>
</dbReference>
<name>A0A5C5RAG9_9ACTN</name>
<dbReference type="Gene3D" id="3.40.50.720">
    <property type="entry name" value="NAD(P)-binding Rossmann-like Domain"/>
    <property type="match status" value="1"/>
</dbReference>
<dbReference type="SMART" id="SM00822">
    <property type="entry name" value="PKS_KR"/>
    <property type="match status" value="1"/>
</dbReference>
<dbReference type="InterPro" id="IPR057326">
    <property type="entry name" value="KR_dom"/>
</dbReference>
<dbReference type="SMART" id="SM00827">
    <property type="entry name" value="PKS_AT"/>
    <property type="match status" value="1"/>
</dbReference>
<dbReference type="Pfam" id="PF21089">
    <property type="entry name" value="PKS_DH_N"/>
    <property type="match status" value="1"/>
</dbReference>
<dbReference type="SUPFAM" id="SSF52151">
    <property type="entry name" value="FabD/lysophospholipase-like"/>
    <property type="match status" value="1"/>
</dbReference>
<dbReference type="GO" id="GO:0031177">
    <property type="term" value="F:phosphopantetheine binding"/>
    <property type="evidence" value="ECO:0007669"/>
    <property type="project" value="InterPro"/>
</dbReference>
<dbReference type="PROSITE" id="PS50075">
    <property type="entry name" value="CARRIER"/>
    <property type="match status" value="2"/>
</dbReference>
<dbReference type="Pfam" id="PF08659">
    <property type="entry name" value="KR"/>
    <property type="match status" value="1"/>
</dbReference>
<dbReference type="InterPro" id="IPR016036">
    <property type="entry name" value="Malonyl_transacylase_ACP-bd"/>
</dbReference>
<keyword evidence="10" id="KW-0012">Acyltransferase</keyword>
<dbReference type="InterPro" id="IPR014031">
    <property type="entry name" value="Ketoacyl_synth_C"/>
</dbReference>
<dbReference type="InterPro" id="IPR014030">
    <property type="entry name" value="Ketoacyl_synth_N"/>
</dbReference>
<dbReference type="Gene3D" id="3.10.129.110">
    <property type="entry name" value="Polyketide synthase dehydratase"/>
    <property type="match status" value="1"/>
</dbReference>
<evidence type="ECO:0000259" key="8">
    <source>
        <dbReference type="PROSITE" id="PS52004"/>
    </source>
</evidence>
<dbReference type="InterPro" id="IPR014043">
    <property type="entry name" value="Acyl_transferase_dom"/>
</dbReference>
<dbReference type="InterPro" id="IPR020841">
    <property type="entry name" value="PKS_Beta-ketoAc_synthase_dom"/>
</dbReference>
<feature type="domain" description="Ketosynthase family 3 (KS3)" evidence="8">
    <location>
        <begin position="99"/>
        <end position="524"/>
    </location>
</feature>
<dbReference type="CDD" id="cd05274">
    <property type="entry name" value="KR_FAS_SDR_x"/>
    <property type="match status" value="1"/>
</dbReference>
<evidence type="ECO:0000313" key="10">
    <source>
        <dbReference type="EMBL" id="TWS19920.1"/>
    </source>
</evidence>
<keyword evidence="2" id="KW-0597">Phosphoprotein</keyword>
<dbReference type="InterPro" id="IPR050091">
    <property type="entry name" value="PKS_NRPS_Biosynth_Enz"/>
</dbReference>
<dbReference type="InterPro" id="IPR049900">
    <property type="entry name" value="PKS_mFAS_DH"/>
</dbReference>
<dbReference type="InterPro" id="IPR013968">
    <property type="entry name" value="PKS_KR"/>
</dbReference>
<dbReference type="InterPro" id="IPR020806">
    <property type="entry name" value="PKS_PP-bd"/>
</dbReference>
<feature type="active site" description="Proton donor; for dehydratase activity" evidence="5">
    <location>
        <position position="1166"/>
    </location>
</feature>
<feature type="domain" description="PKS/mFAS DH" evidence="9">
    <location>
        <begin position="983"/>
        <end position="1252"/>
    </location>
</feature>
<organism evidence="10 11">
    <name type="scientific">Tsukamurella asaccharolytica</name>
    <dbReference type="NCBI Taxonomy" id="2592067"/>
    <lineage>
        <taxon>Bacteria</taxon>
        <taxon>Bacillati</taxon>
        <taxon>Actinomycetota</taxon>
        <taxon>Actinomycetes</taxon>
        <taxon>Mycobacteriales</taxon>
        <taxon>Tsukamurellaceae</taxon>
        <taxon>Tsukamurella</taxon>
    </lineage>
</organism>
<dbReference type="PROSITE" id="PS52019">
    <property type="entry name" value="PKS_MFAS_DH"/>
    <property type="match status" value="1"/>
</dbReference>
<dbReference type="CDD" id="cd00833">
    <property type="entry name" value="PKS"/>
    <property type="match status" value="1"/>
</dbReference>
<dbReference type="SMART" id="SM01294">
    <property type="entry name" value="PKS_PP_betabranch"/>
    <property type="match status" value="1"/>
</dbReference>
<dbReference type="Pfam" id="PF02801">
    <property type="entry name" value="Ketoacyl-synt_C"/>
    <property type="match status" value="1"/>
</dbReference>
<dbReference type="PROSITE" id="PS00606">
    <property type="entry name" value="KS3_1"/>
    <property type="match status" value="1"/>
</dbReference>
<dbReference type="InterPro" id="IPR001227">
    <property type="entry name" value="Ac_transferase_dom_sf"/>
</dbReference>
<dbReference type="InterPro" id="IPR016039">
    <property type="entry name" value="Thiolase-like"/>
</dbReference>
<evidence type="ECO:0000256" key="1">
    <source>
        <dbReference type="ARBA" id="ARBA00022450"/>
    </source>
</evidence>
<keyword evidence="11" id="KW-1185">Reference proteome</keyword>
<dbReference type="GO" id="GO:0004315">
    <property type="term" value="F:3-oxoacyl-[acyl-carrier-protein] synthase activity"/>
    <property type="evidence" value="ECO:0007669"/>
    <property type="project" value="InterPro"/>
</dbReference>
<dbReference type="InterPro" id="IPR020807">
    <property type="entry name" value="PKS_DH"/>
</dbReference>
<dbReference type="GO" id="GO:0004312">
    <property type="term" value="F:fatty acid synthase activity"/>
    <property type="evidence" value="ECO:0007669"/>
    <property type="project" value="TreeGrafter"/>
</dbReference>